<organism evidence="6 7">
    <name type="scientific">Dickeya poaceiphila</name>
    <dbReference type="NCBI Taxonomy" id="568768"/>
    <lineage>
        <taxon>Bacteria</taxon>
        <taxon>Pseudomonadati</taxon>
        <taxon>Pseudomonadota</taxon>
        <taxon>Gammaproteobacteria</taxon>
        <taxon>Enterobacterales</taxon>
        <taxon>Pectobacteriaceae</taxon>
        <taxon>Dickeya</taxon>
    </lineage>
</organism>
<comment type="similarity">
    <text evidence="2 4">Belongs to the bacterial solute-binding protein 3 family.</text>
</comment>
<dbReference type="SMART" id="SM00062">
    <property type="entry name" value="PBPb"/>
    <property type="match status" value="1"/>
</dbReference>
<dbReference type="Pfam" id="PF00497">
    <property type="entry name" value="SBP_bac_3"/>
    <property type="match status" value="1"/>
</dbReference>
<dbReference type="KEGG" id="dic:Dpoa569_0003232"/>
<evidence type="ECO:0000256" key="4">
    <source>
        <dbReference type="RuleBase" id="RU003744"/>
    </source>
</evidence>
<feature type="domain" description="Solute-binding protein family 3/N-terminal" evidence="5">
    <location>
        <begin position="26"/>
        <end position="254"/>
    </location>
</feature>
<dbReference type="PANTHER" id="PTHR35936">
    <property type="entry name" value="MEMBRANE-BOUND LYTIC MUREIN TRANSGLYCOSYLASE F"/>
    <property type="match status" value="1"/>
</dbReference>
<protein>
    <submittedName>
        <fullName evidence="6">Transporter substrate-binding domain-containing protein</fullName>
    </submittedName>
</protein>
<accession>A0A5B8IHV0</accession>
<dbReference type="AlphaFoldDB" id="A0A5B8IHV0"/>
<sequence length="260" mass="28952">MFRKLYILPIIIIFTISPLAFAHQGVIRIGVDLTFSPFQSRDINGNPAGFEIDITDAICKSVNAKCDYIVNTFDSQIPALLAKKIDVISPLAVTRKRKEAIDFSNYVFHIPTRLVARKTATFLPQADMLRGKNIGVQQGTIQETYANKYWLPAGVNVKSYPDQEAIYEDLYAGRLDGALCPSVSITFGFLQTPEGKDFELKGPEVTDANLFSIGSAYGIRKGDTETKQLFNQGLQNIINNGTFAHIKKRYFGDIDLSVKE</sequence>
<gene>
    <name evidence="6" type="ORF">Dpoa569_0003232</name>
</gene>
<dbReference type="Gene3D" id="3.40.190.10">
    <property type="entry name" value="Periplasmic binding protein-like II"/>
    <property type="match status" value="2"/>
</dbReference>
<comment type="subcellular location">
    <subcellularLocation>
        <location evidence="1">Cell envelope</location>
    </subcellularLocation>
</comment>
<dbReference type="SUPFAM" id="SSF53850">
    <property type="entry name" value="Periplasmic binding protein-like II"/>
    <property type="match status" value="1"/>
</dbReference>
<dbReference type="OrthoDB" id="9768183at2"/>
<dbReference type="Proteomes" id="UP000320591">
    <property type="component" value="Chromosome"/>
</dbReference>
<evidence type="ECO:0000313" key="7">
    <source>
        <dbReference type="Proteomes" id="UP000320591"/>
    </source>
</evidence>
<name>A0A5B8IHV0_9GAMM</name>
<proteinExistence type="inferred from homology"/>
<evidence type="ECO:0000313" key="6">
    <source>
        <dbReference type="EMBL" id="QDX31240.1"/>
    </source>
</evidence>
<dbReference type="EMBL" id="CP042220">
    <property type="protein sequence ID" value="QDX31240.1"/>
    <property type="molecule type" value="Genomic_DNA"/>
</dbReference>
<dbReference type="PANTHER" id="PTHR35936:SF13">
    <property type="entry name" value="HISTIDINE-BINDING PERIPLASMIC PROTEIN"/>
    <property type="match status" value="1"/>
</dbReference>
<dbReference type="InterPro" id="IPR018313">
    <property type="entry name" value="SBP_3_CS"/>
</dbReference>
<keyword evidence="3" id="KW-0732">Signal</keyword>
<dbReference type="GO" id="GO:0030288">
    <property type="term" value="C:outer membrane-bounded periplasmic space"/>
    <property type="evidence" value="ECO:0007669"/>
    <property type="project" value="UniProtKB-ARBA"/>
</dbReference>
<evidence type="ECO:0000256" key="2">
    <source>
        <dbReference type="ARBA" id="ARBA00010333"/>
    </source>
</evidence>
<reference evidence="6 7" key="1">
    <citation type="journal article" date="2019" name="Environ. Microbiol.">
        <title>The phytopathogenic nature of Dickeya aquatica 174/2 and the dynamic early evolution of Dickeya pathogenicity.</title>
        <authorList>
            <person name="Duprey A."/>
            <person name="Taib N."/>
            <person name="Leonard S."/>
            <person name="Garin T."/>
            <person name="Flandrois J.P."/>
            <person name="Nasser W."/>
            <person name="Brochier-Armanet C."/>
            <person name="Reverchon S."/>
        </authorList>
    </citation>
    <scope>NUCLEOTIDE SEQUENCE [LARGE SCALE GENOMIC DNA]</scope>
    <source>
        <strain evidence="6 7">NCPPB 569</strain>
    </source>
</reference>
<dbReference type="PROSITE" id="PS01039">
    <property type="entry name" value="SBP_BACTERIAL_3"/>
    <property type="match status" value="1"/>
</dbReference>
<dbReference type="STRING" id="568768.GCA_000406125_00727"/>
<evidence type="ECO:0000256" key="3">
    <source>
        <dbReference type="ARBA" id="ARBA00022729"/>
    </source>
</evidence>
<keyword evidence="7" id="KW-1185">Reference proteome</keyword>
<evidence type="ECO:0000259" key="5">
    <source>
        <dbReference type="SMART" id="SM00062"/>
    </source>
</evidence>
<dbReference type="RefSeq" id="WP_042868705.1">
    <property type="nucleotide sequence ID" value="NZ_CM001975.1"/>
</dbReference>
<dbReference type="InterPro" id="IPR001638">
    <property type="entry name" value="Solute-binding_3/MltF_N"/>
</dbReference>
<evidence type="ECO:0000256" key="1">
    <source>
        <dbReference type="ARBA" id="ARBA00004196"/>
    </source>
</evidence>